<dbReference type="NCBIfam" id="NF004508">
    <property type="entry name" value="PRK05849.1"/>
    <property type="match status" value="1"/>
</dbReference>
<dbReference type="Gene3D" id="3.30.1490.20">
    <property type="entry name" value="ATP-grasp fold, A domain"/>
    <property type="match status" value="1"/>
</dbReference>
<evidence type="ECO:0000313" key="3">
    <source>
        <dbReference type="Proteomes" id="UP000054241"/>
    </source>
</evidence>
<feature type="domain" description="PEP-utilising enzyme mobile" evidence="1">
    <location>
        <begin position="704"/>
        <end position="773"/>
    </location>
</feature>
<dbReference type="PANTHER" id="PTHR43615">
    <property type="entry name" value="PHOSPHOENOLPYRUVATE SYNTHASE-RELATED"/>
    <property type="match status" value="1"/>
</dbReference>
<dbReference type="Gene3D" id="3.50.30.10">
    <property type="entry name" value="Phosphohistidine domain"/>
    <property type="match status" value="1"/>
</dbReference>
<dbReference type="Proteomes" id="UP000054241">
    <property type="component" value="Unassembled WGS sequence"/>
</dbReference>
<dbReference type="Pfam" id="PF00391">
    <property type="entry name" value="PEP-utilizers"/>
    <property type="match status" value="1"/>
</dbReference>
<dbReference type="Gene3D" id="3.30.470.20">
    <property type="entry name" value="ATP-grasp fold, B domain"/>
    <property type="match status" value="1"/>
</dbReference>
<dbReference type="RefSeq" id="WP_079058101.1">
    <property type="nucleotide sequence ID" value="NZ_BNDU01000008.1"/>
</dbReference>
<dbReference type="InterPro" id="IPR036637">
    <property type="entry name" value="Phosphohistidine_dom_sf"/>
</dbReference>
<dbReference type="InterPro" id="IPR013815">
    <property type="entry name" value="ATP_grasp_subdomain_1"/>
</dbReference>
<evidence type="ECO:0000313" key="2">
    <source>
        <dbReference type="EMBL" id="KUM90153.1"/>
    </source>
</evidence>
<dbReference type="OrthoDB" id="3590125at2"/>
<dbReference type="SUPFAM" id="SSF52009">
    <property type="entry name" value="Phosphohistidine domain"/>
    <property type="match status" value="1"/>
</dbReference>
<dbReference type="SUPFAM" id="SSF56059">
    <property type="entry name" value="Glutathione synthetase ATP-binding domain-like"/>
    <property type="match status" value="1"/>
</dbReference>
<dbReference type="PANTHER" id="PTHR43615:SF1">
    <property type="entry name" value="PPDK_N DOMAIN-CONTAINING PROTEIN"/>
    <property type="match status" value="1"/>
</dbReference>
<gene>
    <name evidence="2" type="ORF">AQI88_39065</name>
</gene>
<protein>
    <recommendedName>
        <fullName evidence="1">PEP-utilising enzyme mobile domain-containing protein</fullName>
    </recommendedName>
</protein>
<dbReference type="STRING" id="67285.AQI88_39065"/>
<dbReference type="EMBL" id="LMWL01000088">
    <property type="protein sequence ID" value="KUM90153.1"/>
    <property type="molecule type" value="Genomic_DNA"/>
</dbReference>
<organism evidence="2 3">
    <name type="scientific">Streptomyces cellostaticus</name>
    <dbReference type="NCBI Taxonomy" id="67285"/>
    <lineage>
        <taxon>Bacteria</taxon>
        <taxon>Bacillati</taxon>
        <taxon>Actinomycetota</taxon>
        <taxon>Actinomycetes</taxon>
        <taxon>Kitasatosporales</taxon>
        <taxon>Streptomycetaceae</taxon>
        <taxon>Streptomyces</taxon>
    </lineage>
</organism>
<name>A0A117PST8_9ACTN</name>
<dbReference type="InterPro" id="IPR051549">
    <property type="entry name" value="PEP_Utilizing_Enz"/>
</dbReference>
<dbReference type="GO" id="GO:0016772">
    <property type="term" value="F:transferase activity, transferring phosphorus-containing groups"/>
    <property type="evidence" value="ECO:0007669"/>
    <property type="project" value="InterPro"/>
</dbReference>
<dbReference type="AlphaFoldDB" id="A0A117PST8"/>
<sequence length="782" mass="85059">MNRVGVCLGTKAESLARLAPLVTTARVLPLSYFTLHEWRTSRERLLDEALRQEWAAGTLIVRSSAVTEDTATGSQAGRFRSLTGRRGRAELAAAVDDVFASYDQQRPDDQVLIQPELTGSRASGVACSCDPSSGAPYAVVNWSEDDRTDAVTGGRSASLRISYGAAYDRSATAPAPLLAGVWQLLAEITELTGQSRVEIEFAVDAEDELVLLQARPLVCAATPVTPAAHRTVLTKVAERIADARHAAPAVLGGRGVFGVMPDWNPAEMIGLRPRPLALSLYRRLITDEVWARARHRYGYRDLRGVPLLVDFAGLAYIDVRASATSFIPRDVPTDLAGRLVDHWLERLVASPHLHDKVESRIVVSAHAFRTRERLAELADAGFGAEDRATLRTSLRRLTNRLVSGRLWEEDLARLRRLDSARVPATHAPGCAAGQPGCCGPAMASRLTGCAEFGTEPFAALARAAFISTELLDDLVAEGVLSPAEKVAFIGGLGLVAGELQRDFTALDRQPFLKKYGHLRPGTYDILSPRYDEAPERYFDWSSRRRDSDRPPVFEPSAVQLRRIDRLITREGFTFDARRLLHFIGAAIRGRENGKFDFTSVLSDTLVEIRQCGERLGFTADDMSYVDCATIGTLTGDPAKNRRVLREAVDRGREAYADSRTVCLPPLVTSEHDAWSFVSPQAQPNFVTHGRVLAHVADIDAGNPPQGAIALIASADPGYDWLFARGIRGLVTAFGGANSHMAIRALELGIPAVVGVGEALFRQWSHARALDIDAAGGMVAVLP</sequence>
<accession>A0A117PST8</accession>
<reference evidence="2 3" key="1">
    <citation type="submission" date="2015-10" db="EMBL/GenBank/DDBJ databases">
        <title>Draft genome sequence of Streptomyces cellostaticus DSM 40189, type strain for the species Streptomyces cellostaticus.</title>
        <authorList>
            <person name="Ruckert C."/>
            <person name="Winkler A."/>
            <person name="Kalinowski J."/>
            <person name="Kampfer P."/>
            <person name="Glaeser S."/>
        </authorList>
    </citation>
    <scope>NUCLEOTIDE SEQUENCE [LARGE SCALE GENOMIC DNA]</scope>
    <source>
        <strain evidence="2 3">DSM 40189</strain>
    </source>
</reference>
<comment type="caution">
    <text evidence="2">The sequence shown here is derived from an EMBL/GenBank/DDBJ whole genome shotgun (WGS) entry which is preliminary data.</text>
</comment>
<evidence type="ECO:0000259" key="1">
    <source>
        <dbReference type="Pfam" id="PF00391"/>
    </source>
</evidence>
<keyword evidence="3" id="KW-1185">Reference proteome</keyword>
<dbReference type="GO" id="GO:0005524">
    <property type="term" value="F:ATP binding"/>
    <property type="evidence" value="ECO:0007669"/>
    <property type="project" value="InterPro"/>
</dbReference>
<proteinExistence type="predicted"/>
<dbReference type="InterPro" id="IPR008279">
    <property type="entry name" value="PEP-util_enz_mobile_dom"/>
</dbReference>